<protein>
    <submittedName>
        <fullName evidence="2">DUF397 domain-containing protein</fullName>
    </submittedName>
</protein>
<evidence type="ECO:0000313" key="2">
    <source>
        <dbReference type="EMBL" id="MFC4905784.1"/>
    </source>
</evidence>
<organism evidence="2 3">
    <name type="scientific">Actinomadura gamaensis</name>
    <dbReference type="NCBI Taxonomy" id="1763541"/>
    <lineage>
        <taxon>Bacteria</taxon>
        <taxon>Bacillati</taxon>
        <taxon>Actinomycetota</taxon>
        <taxon>Actinomycetes</taxon>
        <taxon>Streptosporangiales</taxon>
        <taxon>Thermomonosporaceae</taxon>
        <taxon>Actinomadura</taxon>
    </lineage>
</organism>
<sequence>MTIWRKSSHSGSDHGQCVELADLGGRVWIRDSKAPDHGHLCVGAQTSRPW</sequence>
<dbReference type="RefSeq" id="WP_378251526.1">
    <property type="nucleotide sequence ID" value="NZ_JBHSIT010000001.1"/>
</dbReference>
<reference evidence="3" key="1">
    <citation type="journal article" date="2019" name="Int. J. Syst. Evol. Microbiol.">
        <title>The Global Catalogue of Microorganisms (GCM) 10K type strain sequencing project: providing services to taxonomists for standard genome sequencing and annotation.</title>
        <authorList>
            <consortium name="The Broad Institute Genomics Platform"/>
            <consortium name="The Broad Institute Genome Sequencing Center for Infectious Disease"/>
            <person name="Wu L."/>
            <person name="Ma J."/>
        </authorList>
    </citation>
    <scope>NUCLEOTIDE SEQUENCE [LARGE SCALE GENOMIC DNA]</scope>
    <source>
        <strain evidence="3">KLKA75</strain>
    </source>
</reference>
<feature type="domain" description="DUF397" evidence="1">
    <location>
        <begin position="4"/>
        <end position="45"/>
    </location>
</feature>
<name>A0ABV9TP68_9ACTN</name>
<proteinExistence type="predicted"/>
<accession>A0ABV9TP68</accession>
<keyword evidence="3" id="KW-1185">Reference proteome</keyword>
<evidence type="ECO:0000313" key="3">
    <source>
        <dbReference type="Proteomes" id="UP001595872"/>
    </source>
</evidence>
<evidence type="ECO:0000259" key="1">
    <source>
        <dbReference type="Pfam" id="PF04149"/>
    </source>
</evidence>
<dbReference type="EMBL" id="JBHSIT010000001">
    <property type="protein sequence ID" value="MFC4905784.1"/>
    <property type="molecule type" value="Genomic_DNA"/>
</dbReference>
<dbReference type="Pfam" id="PF04149">
    <property type="entry name" value="DUF397"/>
    <property type="match status" value="1"/>
</dbReference>
<dbReference type="Proteomes" id="UP001595872">
    <property type="component" value="Unassembled WGS sequence"/>
</dbReference>
<gene>
    <name evidence="2" type="ORF">ACFPCY_00495</name>
</gene>
<dbReference type="InterPro" id="IPR007278">
    <property type="entry name" value="DUF397"/>
</dbReference>
<comment type="caution">
    <text evidence="2">The sequence shown here is derived from an EMBL/GenBank/DDBJ whole genome shotgun (WGS) entry which is preliminary data.</text>
</comment>